<name>A0A2C9CS25_9RHOB</name>
<dbReference type="Proteomes" id="UP000220034">
    <property type="component" value="Unassembled WGS sequence"/>
</dbReference>
<organism evidence="1 2">
    <name type="scientific">Pontivivens marinum</name>
    <dbReference type="NCBI Taxonomy" id="1690039"/>
    <lineage>
        <taxon>Bacteria</taxon>
        <taxon>Pseudomonadati</taxon>
        <taxon>Pseudomonadota</taxon>
        <taxon>Alphaproteobacteria</taxon>
        <taxon>Rhodobacterales</taxon>
        <taxon>Paracoccaceae</taxon>
        <taxon>Pontivivens</taxon>
    </lineage>
</organism>
<dbReference type="InterPro" id="IPR001646">
    <property type="entry name" value="5peptide_repeat"/>
</dbReference>
<dbReference type="PANTHER" id="PTHR14136">
    <property type="entry name" value="BTB_POZ DOMAIN-CONTAINING PROTEIN KCTD9"/>
    <property type="match status" value="1"/>
</dbReference>
<dbReference type="InterPro" id="IPR051082">
    <property type="entry name" value="Pentapeptide-BTB/POZ_domain"/>
</dbReference>
<evidence type="ECO:0000313" key="1">
    <source>
        <dbReference type="EMBL" id="SOH94144.1"/>
    </source>
</evidence>
<dbReference type="Pfam" id="PF13599">
    <property type="entry name" value="Pentapeptide_4"/>
    <property type="match status" value="1"/>
</dbReference>
<dbReference type="EMBL" id="OCTN01000003">
    <property type="protein sequence ID" value="SOH94144.1"/>
    <property type="molecule type" value="Genomic_DNA"/>
</dbReference>
<dbReference type="AlphaFoldDB" id="A0A2C9CS25"/>
<evidence type="ECO:0000313" key="2">
    <source>
        <dbReference type="Proteomes" id="UP000220034"/>
    </source>
</evidence>
<keyword evidence="2" id="KW-1185">Reference proteome</keyword>
<dbReference type="PANTHER" id="PTHR14136:SF17">
    <property type="entry name" value="BTB_POZ DOMAIN-CONTAINING PROTEIN KCTD9"/>
    <property type="match status" value="1"/>
</dbReference>
<dbReference type="Gene3D" id="2.160.20.80">
    <property type="entry name" value="E3 ubiquitin-protein ligase SopA"/>
    <property type="match status" value="1"/>
</dbReference>
<accession>A0A2C9CS25</accession>
<dbReference type="RefSeq" id="WP_097929702.1">
    <property type="nucleotide sequence ID" value="NZ_OCTN01000003.1"/>
</dbReference>
<gene>
    <name evidence="1" type="ORF">SAMN06273572_103171</name>
</gene>
<dbReference type="Pfam" id="PF00805">
    <property type="entry name" value="Pentapeptide"/>
    <property type="match status" value="1"/>
</dbReference>
<proteinExistence type="predicted"/>
<reference evidence="2" key="1">
    <citation type="submission" date="2017-09" db="EMBL/GenBank/DDBJ databases">
        <authorList>
            <person name="Varghese N."/>
            <person name="Submissions S."/>
        </authorList>
    </citation>
    <scope>NUCLEOTIDE SEQUENCE [LARGE SCALE GENOMIC DNA]</scope>
    <source>
        <strain evidence="2">C7</strain>
    </source>
</reference>
<dbReference type="SUPFAM" id="SSF141571">
    <property type="entry name" value="Pentapeptide repeat-like"/>
    <property type="match status" value="1"/>
</dbReference>
<dbReference type="OrthoDB" id="7863594at2"/>
<protein>
    <submittedName>
        <fullName evidence="1">Pentapeptide repeat-containing protein</fullName>
    </submittedName>
</protein>
<sequence>MPSPFDGQQMDGVHLPRASMKNTNFDGVNLEGARFYAVMCRASFTDCNLVEASWNDVNMSDCVVQNANMAAMRFHDVNLSGAQISNANLEGLRISGVSLRHASIIDADMEGMTINGIPVSELLALHTAAQGQE</sequence>